<dbReference type="PRINTS" id="PR00081">
    <property type="entry name" value="GDHRDH"/>
</dbReference>
<dbReference type="NCBIfam" id="NF006073">
    <property type="entry name" value="PRK08219.1"/>
    <property type="match status" value="1"/>
</dbReference>
<evidence type="ECO:0000259" key="3">
    <source>
        <dbReference type="SMART" id="SM00822"/>
    </source>
</evidence>
<comment type="caution">
    <text evidence="4">The sequence shown here is derived from an EMBL/GenBank/DDBJ whole genome shotgun (WGS) entry which is preliminary data.</text>
</comment>
<dbReference type="InterPro" id="IPR036291">
    <property type="entry name" value="NAD(P)-bd_dom_sf"/>
</dbReference>
<keyword evidence="5" id="KW-1185">Reference proteome</keyword>
<protein>
    <submittedName>
        <fullName evidence="4">Short-subunit dehydrogenase</fullName>
    </submittedName>
</protein>
<dbReference type="Proteomes" id="UP001229651">
    <property type="component" value="Unassembled WGS sequence"/>
</dbReference>
<dbReference type="InterPro" id="IPR020904">
    <property type="entry name" value="Sc_DH/Rdtase_CS"/>
</dbReference>
<sequence>MWARPFVDGPFSRRLSSSAMSGRGIAVVVGATGGIGAEVAAALADRYTLWLVGRDETALKEAAETLPDAHFWTVDLSGDTDISGIPPKLTSVDVLVHCAGIIDLGTVAATPSVTWRELFAVNLFGVVEMTRVLLPALRAARGRVVLVNSTAVHGSPANRAAYAASKTALRVFAEALHHEELPHGVRVSSIYPGRVDTAMQRSVRRAEGGPYEPERYLGPASVAAAVRAVLAAPADAHLTELVLQPEWRP</sequence>
<evidence type="ECO:0000313" key="5">
    <source>
        <dbReference type="Proteomes" id="UP001229651"/>
    </source>
</evidence>
<dbReference type="EMBL" id="JAUSUT010000001">
    <property type="protein sequence ID" value="MDQ0377864.1"/>
    <property type="molecule type" value="Genomic_DNA"/>
</dbReference>
<proteinExistence type="inferred from homology"/>
<reference evidence="4 5" key="1">
    <citation type="submission" date="2023-07" db="EMBL/GenBank/DDBJ databases">
        <title>Sequencing the genomes of 1000 actinobacteria strains.</title>
        <authorList>
            <person name="Klenk H.-P."/>
        </authorList>
    </citation>
    <scope>NUCLEOTIDE SEQUENCE [LARGE SCALE GENOMIC DNA]</scope>
    <source>
        <strain evidence="4 5">DSM 45805</strain>
    </source>
</reference>
<evidence type="ECO:0000313" key="4">
    <source>
        <dbReference type="EMBL" id="MDQ0377864.1"/>
    </source>
</evidence>
<dbReference type="PANTHER" id="PTHR44196:SF1">
    <property type="entry name" value="DEHYDROGENASE_REDUCTASE SDR FAMILY MEMBER 7B"/>
    <property type="match status" value="1"/>
</dbReference>
<dbReference type="SUPFAM" id="SSF51735">
    <property type="entry name" value="NAD(P)-binding Rossmann-fold domains"/>
    <property type="match status" value="1"/>
</dbReference>
<organism evidence="4 5">
    <name type="scientific">Amycolatopsis thermophila</name>
    <dbReference type="NCBI Taxonomy" id="206084"/>
    <lineage>
        <taxon>Bacteria</taxon>
        <taxon>Bacillati</taxon>
        <taxon>Actinomycetota</taxon>
        <taxon>Actinomycetes</taxon>
        <taxon>Pseudonocardiales</taxon>
        <taxon>Pseudonocardiaceae</taxon>
        <taxon>Amycolatopsis</taxon>
    </lineage>
</organism>
<dbReference type="Pfam" id="PF00106">
    <property type="entry name" value="adh_short"/>
    <property type="match status" value="1"/>
</dbReference>
<dbReference type="CDD" id="cd05233">
    <property type="entry name" value="SDR_c"/>
    <property type="match status" value="1"/>
</dbReference>
<feature type="domain" description="Ketoreductase" evidence="3">
    <location>
        <begin position="24"/>
        <end position="213"/>
    </location>
</feature>
<keyword evidence="2" id="KW-0560">Oxidoreductase</keyword>
<gene>
    <name evidence="4" type="ORF">FB470_001858</name>
</gene>
<dbReference type="InterPro" id="IPR057326">
    <property type="entry name" value="KR_dom"/>
</dbReference>
<accession>A0ABU0ERE6</accession>
<dbReference type="Gene3D" id="3.40.50.720">
    <property type="entry name" value="NAD(P)-binding Rossmann-like Domain"/>
    <property type="match status" value="1"/>
</dbReference>
<evidence type="ECO:0000256" key="2">
    <source>
        <dbReference type="ARBA" id="ARBA00023002"/>
    </source>
</evidence>
<dbReference type="PROSITE" id="PS00061">
    <property type="entry name" value="ADH_SHORT"/>
    <property type="match status" value="1"/>
</dbReference>
<dbReference type="SMART" id="SM00822">
    <property type="entry name" value="PKS_KR"/>
    <property type="match status" value="1"/>
</dbReference>
<dbReference type="InterPro" id="IPR002347">
    <property type="entry name" value="SDR_fam"/>
</dbReference>
<comment type="similarity">
    <text evidence="1">Belongs to the short-chain dehydrogenases/reductases (SDR) family.</text>
</comment>
<name>A0ABU0ERE6_9PSEU</name>
<dbReference type="PANTHER" id="PTHR44196">
    <property type="entry name" value="DEHYDROGENASE/REDUCTASE SDR FAMILY MEMBER 7B"/>
    <property type="match status" value="1"/>
</dbReference>
<evidence type="ECO:0000256" key="1">
    <source>
        <dbReference type="ARBA" id="ARBA00006484"/>
    </source>
</evidence>